<comment type="caution">
    <text evidence="2">The sequence shown here is derived from an EMBL/GenBank/DDBJ whole genome shotgun (WGS) entry which is preliminary data.</text>
</comment>
<evidence type="ECO:0000313" key="2">
    <source>
        <dbReference type="EMBL" id="KAA8577521.1"/>
    </source>
</evidence>
<dbReference type="Pfam" id="PF24764">
    <property type="entry name" value="rva_4"/>
    <property type="match status" value="1"/>
</dbReference>
<dbReference type="PANTHER" id="PTHR46791:SF5">
    <property type="entry name" value="CLR5 DOMAIN-CONTAINING PROTEIN-RELATED"/>
    <property type="match status" value="1"/>
</dbReference>
<dbReference type="Gene3D" id="3.30.420.10">
    <property type="entry name" value="Ribonuclease H-like superfamily/Ribonuclease H"/>
    <property type="match status" value="1"/>
</dbReference>
<reference evidence="2 3" key="1">
    <citation type="submission" date="2019-08" db="EMBL/GenBank/DDBJ databases">
        <title>A chromosome-level genome assembly, high-density linkage maps, and genome scans reveal the genomic architecture of hybrid incompatibilities underlying speciation via character displacement in darters (Percidae: Etheostominae).</title>
        <authorList>
            <person name="Moran R.L."/>
            <person name="Catchen J.M."/>
            <person name="Fuller R.C."/>
        </authorList>
    </citation>
    <scope>NUCLEOTIDE SEQUENCE [LARGE SCALE GENOMIC DNA]</scope>
    <source>
        <strain evidence="2">EspeVRDwgs_2016</strain>
        <tissue evidence="2">Muscle</tissue>
    </source>
</reference>
<dbReference type="AlphaFoldDB" id="A0A5J5CAQ5"/>
<gene>
    <name evidence="2" type="ORF">FQN60_009176</name>
</gene>
<dbReference type="PANTHER" id="PTHR46791">
    <property type="entry name" value="EXPRESSED PROTEIN"/>
    <property type="match status" value="1"/>
</dbReference>
<name>A0A5J5CAQ5_9PERO</name>
<dbReference type="InterPro" id="IPR012337">
    <property type="entry name" value="RNaseH-like_sf"/>
</dbReference>
<evidence type="ECO:0000259" key="1">
    <source>
        <dbReference type="PROSITE" id="PS50994"/>
    </source>
</evidence>
<dbReference type="SUPFAM" id="SSF53098">
    <property type="entry name" value="Ribonuclease H-like"/>
    <property type="match status" value="1"/>
</dbReference>
<dbReference type="InterPro" id="IPR036397">
    <property type="entry name" value="RNaseH_sf"/>
</dbReference>
<feature type="domain" description="Integrase catalytic" evidence="1">
    <location>
        <begin position="119"/>
        <end position="300"/>
    </location>
</feature>
<feature type="non-terminal residue" evidence="2">
    <location>
        <position position="406"/>
    </location>
</feature>
<dbReference type="Proteomes" id="UP000327493">
    <property type="component" value="Unassembled WGS sequence"/>
</dbReference>
<dbReference type="InterPro" id="IPR058913">
    <property type="entry name" value="Integrase_dom_put"/>
</dbReference>
<proteinExistence type="predicted"/>
<dbReference type="EMBL" id="VOFY01002652">
    <property type="protein sequence ID" value="KAA8577521.1"/>
    <property type="molecule type" value="Genomic_DNA"/>
</dbReference>
<sequence length="406" mass="46126">MHSSSADRCWACCFGINIKKRFYTQPKLYSDSVLHLLLRRFNLTRSASYSDMSDSALDEMVKEIVVGNDLLGPEAVRAQLRSQGIWVQRCRVRECMRRIDPRAAALRTMSQRLHRRAYRVAGPNSLWHLDGNHKLIRWRIVIHGGIDGYSRLIVFLRASNNNRSSTVMDCFMHGVTRFGMPSRVRTDYGGENTSVWLMMNILRGSERGSALRGRSTHNQRIERLWGDVWRGLTNVYYDLFNFLESDGVVDIDNEMHLWALHYVYLPRLNRDIVAFVQQWNNHGLRTERHQSPLQLFVRGCVEQQGRPSTAMQDIFGARTAPEGGVHAAGAIGGDNDPDGAGAVEASASERLVVWSDRVTVPPNQYMFESSIIEELEARFDPLSGPRDRLGLDILHGVLSFLGSLPQ</sequence>
<dbReference type="GO" id="GO:0003676">
    <property type="term" value="F:nucleic acid binding"/>
    <property type="evidence" value="ECO:0007669"/>
    <property type="project" value="InterPro"/>
</dbReference>
<dbReference type="GO" id="GO:0015074">
    <property type="term" value="P:DNA integration"/>
    <property type="evidence" value="ECO:0007669"/>
    <property type="project" value="InterPro"/>
</dbReference>
<protein>
    <recommendedName>
        <fullName evidence="1">Integrase catalytic domain-containing protein</fullName>
    </recommendedName>
</protein>
<dbReference type="PROSITE" id="PS50994">
    <property type="entry name" value="INTEGRASE"/>
    <property type="match status" value="1"/>
</dbReference>
<accession>A0A5J5CAQ5</accession>
<evidence type="ECO:0000313" key="3">
    <source>
        <dbReference type="Proteomes" id="UP000327493"/>
    </source>
</evidence>
<organism evidence="2 3">
    <name type="scientific">Etheostoma spectabile</name>
    <name type="common">orangethroat darter</name>
    <dbReference type="NCBI Taxonomy" id="54343"/>
    <lineage>
        <taxon>Eukaryota</taxon>
        <taxon>Metazoa</taxon>
        <taxon>Chordata</taxon>
        <taxon>Craniata</taxon>
        <taxon>Vertebrata</taxon>
        <taxon>Euteleostomi</taxon>
        <taxon>Actinopterygii</taxon>
        <taxon>Neopterygii</taxon>
        <taxon>Teleostei</taxon>
        <taxon>Neoteleostei</taxon>
        <taxon>Acanthomorphata</taxon>
        <taxon>Eupercaria</taxon>
        <taxon>Perciformes</taxon>
        <taxon>Percoidei</taxon>
        <taxon>Percidae</taxon>
        <taxon>Etheostomatinae</taxon>
        <taxon>Etheostoma</taxon>
    </lineage>
</organism>
<dbReference type="InterPro" id="IPR001584">
    <property type="entry name" value="Integrase_cat-core"/>
</dbReference>
<keyword evidence="3" id="KW-1185">Reference proteome</keyword>